<accession>D2RE68</accession>
<dbReference type="STRING" id="572546.Arcpr_1363"/>
<dbReference type="EMBL" id="CP001857">
    <property type="protein sequence ID" value="ADB58412.1"/>
    <property type="molecule type" value="Genomic_DNA"/>
</dbReference>
<dbReference type="OrthoDB" id="85349at2157"/>
<proteinExistence type="predicted"/>
<dbReference type="eggNOG" id="arCOG07118">
    <property type="taxonomic scope" value="Archaea"/>
</dbReference>
<evidence type="ECO:0000313" key="2">
    <source>
        <dbReference type="Proteomes" id="UP000001901"/>
    </source>
</evidence>
<dbReference type="PaxDb" id="572546-Arcpr_1363"/>
<protein>
    <submittedName>
        <fullName evidence="1">Uncharacterized protein</fullName>
    </submittedName>
</protein>
<gene>
    <name evidence="1" type="ordered locus">Arcpr_1363</name>
</gene>
<dbReference type="KEGG" id="apo:Arcpr_1363"/>
<dbReference type="HOGENOM" id="CLU_1275254_0_0_2"/>
<dbReference type="InterPro" id="IPR027417">
    <property type="entry name" value="P-loop_NTPase"/>
</dbReference>
<reference evidence="1 2" key="1">
    <citation type="journal article" date="2010" name="Stand. Genomic Sci.">
        <title>Complete genome sequence of Archaeoglobus profundus type strain (AV18).</title>
        <authorList>
            <person name="von Jan M."/>
            <person name="Lapidus A."/>
            <person name="Del Rio T.G."/>
            <person name="Copeland A."/>
            <person name="Tice H."/>
            <person name="Cheng J.F."/>
            <person name="Lucas S."/>
            <person name="Chen F."/>
            <person name="Nolan M."/>
            <person name="Goodwin L."/>
            <person name="Han C."/>
            <person name="Pitluck S."/>
            <person name="Liolios K."/>
            <person name="Ivanova N."/>
            <person name="Mavromatis K."/>
            <person name="Ovchinnikova G."/>
            <person name="Chertkov O."/>
            <person name="Pati A."/>
            <person name="Chen A."/>
            <person name="Palaniappan K."/>
            <person name="Land M."/>
            <person name="Hauser L."/>
            <person name="Chang Y.J."/>
            <person name="Jeffries C.D."/>
            <person name="Saunders E."/>
            <person name="Brettin T."/>
            <person name="Detter J.C."/>
            <person name="Chain P."/>
            <person name="Eichinger K."/>
            <person name="Huber H."/>
            <person name="Spring S."/>
            <person name="Rohde M."/>
            <person name="Goker M."/>
            <person name="Wirth R."/>
            <person name="Woyke T."/>
            <person name="Bristow J."/>
            <person name="Eisen J.A."/>
            <person name="Markowitz V."/>
            <person name="Hugenholtz P."/>
            <person name="Kyrpides N.C."/>
            <person name="Klenk H.P."/>
        </authorList>
    </citation>
    <scope>NUCLEOTIDE SEQUENCE [LARGE SCALE GENOMIC DNA]</scope>
    <source>
        <strain evidence="2">DSM 5631 / JCM 9629 / NBRC 100127 / Av18</strain>
    </source>
</reference>
<evidence type="ECO:0000313" key="1">
    <source>
        <dbReference type="EMBL" id="ADB58412.1"/>
    </source>
</evidence>
<dbReference type="AlphaFoldDB" id="D2RE68"/>
<dbReference type="Gene3D" id="3.40.50.300">
    <property type="entry name" value="P-loop containing nucleotide triphosphate hydrolases"/>
    <property type="match status" value="1"/>
</dbReference>
<name>D2RE68_ARCPA</name>
<dbReference type="RefSeq" id="WP_012940748.1">
    <property type="nucleotide sequence ID" value="NC_013741.1"/>
</dbReference>
<keyword evidence="2" id="KW-1185">Reference proteome</keyword>
<organism evidence="1 2">
    <name type="scientific">Archaeoglobus profundus (strain DSM 5631 / JCM 9629 / NBRC 100127 / Av18)</name>
    <dbReference type="NCBI Taxonomy" id="572546"/>
    <lineage>
        <taxon>Archaea</taxon>
        <taxon>Methanobacteriati</taxon>
        <taxon>Methanobacteriota</taxon>
        <taxon>Archaeoglobi</taxon>
        <taxon>Archaeoglobales</taxon>
        <taxon>Archaeoglobaceae</taxon>
        <taxon>Archaeoglobus</taxon>
    </lineage>
</organism>
<dbReference type="GeneID" id="8740050"/>
<sequence length="216" mass="25144">MNPLQIFIESSKRLSPSLVEYEVGSEVEMFVYRYLQEVKPEFDRVVLVSFMDAHLTFIDYLERVLRDTELLKDVDVVQILSKNTRDPGGSAPLIAGRLSKTLSDITKKTLAVVLGLDFYAIVFSEKFLLDLFPRVANLMKYNNNLKIVSVFNGAIFSPQVNQMMYTFSLNIIRLNVEKVDTRLRRCATIIRSIFPEYNLKKWYYDIVENEIVWYGE</sequence>
<dbReference type="Proteomes" id="UP000001901">
    <property type="component" value="Chromosome"/>
</dbReference>